<keyword evidence="18" id="KW-1133">Transmembrane helix</keyword>
<keyword evidence="7" id="KW-0963">Cytoplasm</keyword>
<protein>
    <recommendedName>
        <fullName evidence="5">Oxygen sensor histidine kinase NreB</fullName>
        <ecNumber evidence="4">2.7.13.3</ecNumber>
    </recommendedName>
    <alternativeName>
        <fullName evidence="15">Nitrogen regulation protein B</fullName>
    </alternativeName>
</protein>
<dbReference type="InterPro" id="IPR011990">
    <property type="entry name" value="TPR-like_helical_dom_sf"/>
</dbReference>
<feature type="transmembrane region" description="Helical" evidence="18">
    <location>
        <begin position="459"/>
        <end position="479"/>
    </location>
</feature>
<keyword evidence="9" id="KW-0479">Metal-binding</keyword>
<dbReference type="SUPFAM" id="SSF48452">
    <property type="entry name" value="TPR-like"/>
    <property type="match status" value="2"/>
</dbReference>
<keyword evidence="6" id="KW-0004">4Fe-4S</keyword>
<dbReference type="SUPFAM" id="SSF55874">
    <property type="entry name" value="ATPase domain of HSP90 chaperone/DNA topoisomerase II/histidine kinase"/>
    <property type="match status" value="1"/>
</dbReference>
<dbReference type="CDD" id="cd16917">
    <property type="entry name" value="HATPase_UhpB-NarQ-NarX-like"/>
    <property type="match status" value="1"/>
</dbReference>
<dbReference type="InterPro" id="IPR019734">
    <property type="entry name" value="TPR_rpt"/>
</dbReference>
<comment type="catalytic activity">
    <reaction evidence="1">
        <text>ATP + protein L-histidine = ADP + protein N-phospho-L-histidine.</text>
        <dbReference type="EC" id="2.7.13.3"/>
    </reaction>
</comment>
<evidence type="ECO:0000313" key="20">
    <source>
        <dbReference type="EMBL" id="TKB97153.1"/>
    </source>
</evidence>
<dbReference type="InterPro" id="IPR011712">
    <property type="entry name" value="Sig_transdc_His_kin_sub3_dim/P"/>
</dbReference>
<evidence type="ECO:0000256" key="6">
    <source>
        <dbReference type="ARBA" id="ARBA00022485"/>
    </source>
</evidence>
<dbReference type="Pfam" id="PF13181">
    <property type="entry name" value="TPR_8"/>
    <property type="match status" value="1"/>
</dbReference>
<evidence type="ECO:0000313" key="21">
    <source>
        <dbReference type="Proteomes" id="UP000310477"/>
    </source>
</evidence>
<evidence type="ECO:0000256" key="14">
    <source>
        <dbReference type="ARBA" id="ARBA00024827"/>
    </source>
</evidence>
<dbReference type="SMART" id="SM00028">
    <property type="entry name" value="TPR"/>
    <property type="match status" value="4"/>
</dbReference>
<dbReference type="GO" id="GO:0016020">
    <property type="term" value="C:membrane"/>
    <property type="evidence" value="ECO:0007669"/>
    <property type="project" value="InterPro"/>
</dbReference>
<dbReference type="EMBL" id="SWBO01000014">
    <property type="protein sequence ID" value="TKB97153.1"/>
    <property type="molecule type" value="Genomic_DNA"/>
</dbReference>
<organism evidence="20 21">
    <name type="scientific">Pedobacter cryotolerans</name>
    <dbReference type="NCBI Taxonomy" id="2571270"/>
    <lineage>
        <taxon>Bacteria</taxon>
        <taxon>Pseudomonadati</taxon>
        <taxon>Bacteroidota</taxon>
        <taxon>Sphingobacteriia</taxon>
        <taxon>Sphingobacteriales</taxon>
        <taxon>Sphingobacteriaceae</taxon>
        <taxon>Pedobacter</taxon>
    </lineage>
</organism>
<name>A0A4V5NX31_9SPHI</name>
<dbReference type="Proteomes" id="UP000310477">
    <property type="component" value="Unassembled WGS sequence"/>
</dbReference>
<evidence type="ECO:0000256" key="16">
    <source>
        <dbReference type="PROSITE-ProRule" id="PRU00339"/>
    </source>
</evidence>
<keyword evidence="11" id="KW-0408">Iron</keyword>
<dbReference type="Pfam" id="PF07730">
    <property type="entry name" value="HisKA_3"/>
    <property type="match status" value="1"/>
</dbReference>
<comment type="subcellular location">
    <subcellularLocation>
        <location evidence="3">Cytoplasm</location>
    </subcellularLocation>
</comment>
<keyword evidence="16" id="KW-0802">TPR repeat</keyword>
<keyword evidence="12" id="KW-0902">Two-component regulatory system</keyword>
<keyword evidence="21" id="KW-1185">Reference proteome</keyword>
<evidence type="ECO:0000256" key="5">
    <source>
        <dbReference type="ARBA" id="ARBA00017322"/>
    </source>
</evidence>
<evidence type="ECO:0000259" key="19">
    <source>
        <dbReference type="PROSITE" id="PS50109"/>
    </source>
</evidence>
<evidence type="ECO:0000256" key="4">
    <source>
        <dbReference type="ARBA" id="ARBA00012438"/>
    </source>
</evidence>
<dbReference type="EC" id="2.7.13.3" evidence="4"/>
<keyword evidence="10" id="KW-0418">Kinase</keyword>
<sequence>MLFLIMLSPKIHPILLLLAILSIASNVCAQKQTAIEQLINAKTSRAKSLIYSNAKESARVADTVIQLSRKHNKPLNEATGWNVKGIIMSFIGTPDSALIYFEKTEQIGLRINDKLTIAKARQNKNLPLSKLGKYDQALQTCLEALKLYQEIDNKASQAGCLADIGNILIRSNKAKQAIAYLQDAIDIAEQINDESLKPNFYNSIAVAYLQTAQYALAKQTYQKALLLAEKFNRTNNQISILMNLGDLVWQSERDGKSSTAYYLKAEKLAIAYGDESKLSAIYQNLGNIESAGGNNQAAMTYAIKARDLAIKTRDLETQERIFNSLASYSSKANDFKQAYQAGQIRDSLYRILFDKRATENMNELQTRYQTEKKQHQIDLLNRQNQIQVLQLTQKNLLLGNNQLLLTKNELQLRNQNLSLAQQYRQLESNKLESKSRSQQLQILNTENKLQKLQLKERNIIIAVAVSVLILLILLGLLLYNRYKLKQQQKQNFLQQQAASAVISAETNERNRIANELHDGLGQLFSAVKLNLSGISEQLSFKDRQSEEVFYKTMDMVDESCKEVRVISHQMAPNVLLKSGLAAAVRDFISKIDDRRLKINLETVGLQQRLGQNIEAVLYRVIQESVNNVIKHSGATSLDIQLSKDEDSINAMIEDNGKGFDTSKLSQSNGIGLKNIKSRVDFLQGNVDFSSTPGQGTLIAIHIPI</sequence>
<dbReference type="Gene3D" id="1.20.5.1930">
    <property type="match status" value="1"/>
</dbReference>
<keyword evidence="18" id="KW-0472">Membrane</keyword>
<dbReference type="PROSITE" id="PS50005">
    <property type="entry name" value="TPR"/>
    <property type="match status" value="1"/>
</dbReference>
<dbReference type="InterPro" id="IPR050482">
    <property type="entry name" value="Sensor_HK_TwoCompSys"/>
</dbReference>
<comment type="caution">
    <text evidence="20">The sequence shown here is derived from an EMBL/GenBank/DDBJ whole genome shotgun (WGS) entry which is preliminary data.</text>
</comment>
<dbReference type="InterPro" id="IPR004358">
    <property type="entry name" value="Sig_transdc_His_kin-like_C"/>
</dbReference>
<evidence type="ECO:0000256" key="13">
    <source>
        <dbReference type="ARBA" id="ARBA00023014"/>
    </source>
</evidence>
<evidence type="ECO:0000256" key="10">
    <source>
        <dbReference type="ARBA" id="ARBA00022777"/>
    </source>
</evidence>
<evidence type="ECO:0000256" key="9">
    <source>
        <dbReference type="ARBA" id="ARBA00022723"/>
    </source>
</evidence>
<gene>
    <name evidence="20" type="ORF">FA045_17360</name>
</gene>
<feature type="domain" description="Histidine kinase" evidence="19">
    <location>
        <begin position="511"/>
        <end position="704"/>
    </location>
</feature>
<dbReference type="PANTHER" id="PTHR24421">
    <property type="entry name" value="NITRATE/NITRITE SENSOR PROTEIN NARX-RELATED"/>
    <property type="match status" value="1"/>
</dbReference>
<keyword evidence="8" id="KW-0808">Transferase</keyword>
<keyword evidence="17" id="KW-0175">Coiled coil</keyword>
<dbReference type="Pfam" id="PF13424">
    <property type="entry name" value="TPR_12"/>
    <property type="match status" value="1"/>
</dbReference>
<evidence type="ECO:0000256" key="1">
    <source>
        <dbReference type="ARBA" id="ARBA00000085"/>
    </source>
</evidence>
<feature type="repeat" description="TPR" evidence="16">
    <location>
        <begin position="198"/>
        <end position="231"/>
    </location>
</feature>
<dbReference type="GO" id="GO:0046983">
    <property type="term" value="F:protein dimerization activity"/>
    <property type="evidence" value="ECO:0007669"/>
    <property type="project" value="InterPro"/>
</dbReference>
<dbReference type="GO" id="GO:0000155">
    <property type="term" value="F:phosphorelay sensor kinase activity"/>
    <property type="evidence" value="ECO:0007669"/>
    <property type="project" value="InterPro"/>
</dbReference>
<accession>A0A4V5NX31</accession>
<dbReference type="InterPro" id="IPR003594">
    <property type="entry name" value="HATPase_dom"/>
</dbReference>
<evidence type="ECO:0000256" key="11">
    <source>
        <dbReference type="ARBA" id="ARBA00023004"/>
    </source>
</evidence>
<dbReference type="SMART" id="SM00387">
    <property type="entry name" value="HATPase_c"/>
    <property type="match status" value="1"/>
</dbReference>
<dbReference type="GO" id="GO:0005737">
    <property type="term" value="C:cytoplasm"/>
    <property type="evidence" value="ECO:0007669"/>
    <property type="project" value="UniProtKB-SubCell"/>
</dbReference>
<evidence type="ECO:0000256" key="8">
    <source>
        <dbReference type="ARBA" id="ARBA00022679"/>
    </source>
</evidence>
<evidence type="ECO:0000256" key="15">
    <source>
        <dbReference type="ARBA" id="ARBA00030800"/>
    </source>
</evidence>
<evidence type="ECO:0000256" key="2">
    <source>
        <dbReference type="ARBA" id="ARBA00001966"/>
    </source>
</evidence>
<evidence type="ECO:0000256" key="7">
    <source>
        <dbReference type="ARBA" id="ARBA00022490"/>
    </source>
</evidence>
<evidence type="ECO:0000256" key="12">
    <source>
        <dbReference type="ARBA" id="ARBA00023012"/>
    </source>
</evidence>
<dbReference type="Pfam" id="PF02518">
    <property type="entry name" value="HATPase_c"/>
    <property type="match status" value="1"/>
</dbReference>
<dbReference type="GO" id="GO:0046872">
    <property type="term" value="F:metal ion binding"/>
    <property type="evidence" value="ECO:0007669"/>
    <property type="project" value="UniProtKB-KW"/>
</dbReference>
<evidence type="ECO:0000256" key="3">
    <source>
        <dbReference type="ARBA" id="ARBA00004496"/>
    </source>
</evidence>
<dbReference type="AlphaFoldDB" id="A0A4V5NX31"/>
<dbReference type="RefSeq" id="WP_136878352.1">
    <property type="nucleotide sequence ID" value="NZ_SWBO01000014.1"/>
</dbReference>
<proteinExistence type="predicted"/>
<dbReference type="InterPro" id="IPR036890">
    <property type="entry name" value="HATPase_C_sf"/>
</dbReference>
<dbReference type="OrthoDB" id="9778366at2"/>
<dbReference type="PROSITE" id="PS50109">
    <property type="entry name" value="HIS_KIN"/>
    <property type="match status" value="1"/>
</dbReference>
<evidence type="ECO:0000256" key="17">
    <source>
        <dbReference type="SAM" id="Coils"/>
    </source>
</evidence>
<feature type="coiled-coil region" evidence="17">
    <location>
        <begin position="409"/>
        <end position="455"/>
    </location>
</feature>
<comment type="cofactor">
    <cofactor evidence="2">
        <name>[4Fe-4S] cluster</name>
        <dbReference type="ChEBI" id="CHEBI:49883"/>
    </cofactor>
</comment>
<keyword evidence="18" id="KW-0812">Transmembrane</keyword>
<dbReference type="PRINTS" id="PR00344">
    <property type="entry name" value="BCTRLSENSOR"/>
</dbReference>
<comment type="function">
    <text evidence="14">Member of the two-component regulatory system NreB/NreC involved in the control of dissimilatory nitrate/nitrite reduction in response to oxygen. NreB functions as a direct oxygen sensor histidine kinase which is autophosphorylated, in the absence of oxygen, probably at the conserved histidine residue, and transfers its phosphate group probably to a conserved aspartate residue of NreC. NreB/NreC activates the expression of the nitrate (narGHJI) and nitrite (nir) reductase operons, as well as the putative nitrate transporter gene narT.</text>
</comment>
<dbReference type="Gene3D" id="1.25.40.10">
    <property type="entry name" value="Tetratricopeptide repeat domain"/>
    <property type="match status" value="1"/>
</dbReference>
<dbReference type="GO" id="GO:0051539">
    <property type="term" value="F:4 iron, 4 sulfur cluster binding"/>
    <property type="evidence" value="ECO:0007669"/>
    <property type="project" value="UniProtKB-KW"/>
</dbReference>
<evidence type="ECO:0000256" key="18">
    <source>
        <dbReference type="SAM" id="Phobius"/>
    </source>
</evidence>
<reference evidence="20 21" key="1">
    <citation type="submission" date="2019-04" db="EMBL/GenBank/DDBJ databases">
        <title>Pedobacter sp. AR-2-6 sp. nov., isolated from Arctic soil.</title>
        <authorList>
            <person name="Dahal R.H."/>
            <person name="Kim D.-U."/>
        </authorList>
    </citation>
    <scope>NUCLEOTIDE SEQUENCE [LARGE SCALE GENOMIC DNA]</scope>
    <source>
        <strain evidence="20 21">AR-2-6</strain>
    </source>
</reference>
<dbReference type="Gene3D" id="3.30.565.10">
    <property type="entry name" value="Histidine kinase-like ATPase, C-terminal domain"/>
    <property type="match status" value="1"/>
</dbReference>
<keyword evidence="13" id="KW-0411">Iron-sulfur</keyword>
<dbReference type="InterPro" id="IPR005467">
    <property type="entry name" value="His_kinase_dom"/>
</dbReference>